<organism evidence="1 2">
    <name type="scientific">Lederbergia citrea</name>
    <dbReference type="NCBI Taxonomy" id="2833581"/>
    <lineage>
        <taxon>Bacteria</taxon>
        <taxon>Bacillati</taxon>
        <taxon>Bacillota</taxon>
        <taxon>Bacilli</taxon>
        <taxon>Bacillales</taxon>
        <taxon>Bacillaceae</taxon>
        <taxon>Lederbergia</taxon>
    </lineage>
</organism>
<name>A0A942Z4G6_9BACI</name>
<sequence>MYKKWLFASVLFILPILVIANHSLGAKSDEPPISTVEVDSTMRYSSAQFTQPEPNEKQEIIQKSLLDGYTKAAENEEMILYVHEKSLAIKLQNRKTGYVWGSGLDHPENYRLNKTWEQIVQSAVTIDYTDRQGKHRTESILTNDSNPTVKIIDNGFSANVFMAQAKLNFQLDVQLEGNELVVSIPQEKMKEDKRNKLVSMQLYPFLGAMNENDIPGYMFIPDGSGALIRYEKSTKAAGASPFIGAIFGLDEGIKNKIKTSKDVVPVQQIKMPVFGAVHGVKQNGFVAIVEEGYAYGDIVAYPAGASTDFNRVSSKFNYRYEYFQPTSKNLKGINVFQKEMNKMNVKLRFIFLSDEDADYVGMAKTYRGYLADHQLLPKEEDKASIRLEFLGGEMKKGLFWNSVIPMTEINRIPYFTNELKKNGVENMFVIYKGWSEGGLTGSLPGKFPIEKKLGSKRDVKTTVDSLKKENIPLYFYTDYTKAYDGASGFSGSKDVAKKISSETISYKENDLTSFYLSPKKSLSIAKSDRKNYRAYGIENLAIDSSGSILFSDFSKSSKLTRPETMDTYGEIFTYFNENVGPTALYKPNVYAWAASDKYLDIPMNSSNYVFETDTVPFMQIVLKGYLPYYAPFSNFNQNPQEQVLRMIEYGAYPSFLLTDEPSHLLAKTPSKNVYTSEFNVWQDDIVNQYKQIQETLGQVESATIEGRFIPKNGIVEVTYSNGKTIIVNYTNSVYSHEGMEVAARDFAVVDKGGVQ</sequence>
<dbReference type="InterPro" id="IPR043751">
    <property type="entry name" value="DUF5696"/>
</dbReference>
<comment type="caution">
    <text evidence="1">The sequence shown here is derived from an EMBL/GenBank/DDBJ whole genome shotgun (WGS) entry which is preliminary data.</text>
</comment>
<keyword evidence="2" id="KW-1185">Reference proteome</keyword>
<protein>
    <submittedName>
        <fullName evidence="1">Uncharacterized protein</fullName>
    </submittedName>
</protein>
<reference evidence="1 2" key="1">
    <citation type="submission" date="2021-05" db="EMBL/GenBank/DDBJ databases">
        <title>Novel Bacillus species.</title>
        <authorList>
            <person name="Liu G."/>
        </authorList>
    </citation>
    <scope>NUCLEOTIDE SEQUENCE [LARGE SCALE GENOMIC DNA]</scope>
    <source>
        <strain evidence="1 2">FJAT-49682</strain>
    </source>
</reference>
<dbReference type="EMBL" id="JAGYPN010000002">
    <property type="protein sequence ID" value="MBS4223619.1"/>
    <property type="molecule type" value="Genomic_DNA"/>
</dbReference>
<gene>
    <name evidence="1" type="ORF">KHA91_12755</name>
</gene>
<dbReference type="AlphaFoldDB" id="A0A942Z4G6"/>
<dbReference type="RefSeq" id="WP_213098615.1">
    <property type="nucleotide sequence ID" value="NZ_JAGYPN010000002.1"/>
</dbReference>
<dbReference type="Pfam" id="PF18952">
    <property type="entry name" value="DUF5696"/>
    <property type="match status" value="1"/>
</dbReference>
<accession>A0A942Z4G6</accession>
<proteinExistence type="predicted"/>
<dbReference type="Proteomes" id="UP000676456">
    <property type="component" value="Unassembled WGS sequence"/>
</dbReference>
<evidence type="ECO:0000313" key="1">
    <source>
        <dbReference type="EMBL" id="MBS4223619.1"/>
    </source>
</evidence>
<evidence type="ECO:0000313" key="2">
    <source>
        <dbReference type="Proteomes" id="UP000676456"/>
    </source>
</evidence>
<dbReference type="Gene3D" id="3.20.20.80">
    <property type="entry name" value="Glycosidases"/>
    <property type="match status" value="1"/>
</dbReference>